<dbReference type="InterPro" id="IPR041685">
    <property type="entry name" value="AAA_GajA/Old/RecF-like"/>
</dbReference>
<dbReference type="InterPro" id="IPR034139">
    <property type="entry name" value="TOPRIM_OLD"/>
</dbReference>
<name>A0A1H1B6G6_9PSED</name>
<dbReference type="InterPro" id="IPR027417">
    <property type="entry name" value="P-loop_NTPase"/>
</dbReference>
<organism evidence="4 6">
    <name type="scientific">Pseudomonas grimontii</name>
    <dbReference type="NCBI Taxonomy" id="129847"/>
    <lineage>
        <taxon>Bacteria</taxon>
        <taxon>Pseudomonadati</taxon>
        <taxon>Pseudomonadota</taxon>
        <taxon>Gammaproteobacteria</taxon>
        <taxon>Pseudomonadales</taxon>
        <taxon>Pseudomonadaceae</taxon>
        <taxon>Pseudomonas</taxon>
    </lineage>
</organism>
<protein>
    <submittedName>
        <fullName evidence="3">ATP-dependent endonuclease of the OLD family</fullName>
    </submittedName>
    <submittedName>
        <fullName evidence="4">DUF2813 domain-containing protein</fullName>
    </submittedName>
</protein>
<dbReference type="PANTHER" id="PTHR43581">
    <property type="entry name" value="ATP/GTP PHOSPHATASE"/>
    <property type="match status" value="1"/>
</dbReference>
<keyword evidence="5" id="KW-1185">Reference proteome</keyword>
<dbReference type="SUPFAM" id="SSF52540">
    <property type="entry name" value="P-loop containing nucleoside triphosphate hydrolases"/>
    <property type="match status" value="1"/>
</dbReference>
<feature type="domain" description="Endonuclease GajA/Old nuclease/RecF-like AAA" evidence="1">
    <location>
        <begin position="168"/>
        <end position="344"/>
    </location>
</feature>
<dbReference type="Pfam" id="PF20469">
    <property type="entry name" value="OLD-like_TOPRIM"/>
    <property type="match status" value="1"/>
</dbReference>
<evidence type="ECO:0000313" key="4">
    <source>
        <dbReference type="EMBL" id="TWR63638.1"/>
    </source>
</evidence>
<dbReference type="OrthoDB" id="3322489at2"/>
<dbReference type="CDD" id="cd01026">
    <property type="entry name" value="TOPRIM_OLD"/>
    <property type="match status" value="1"/>
</dbReference>
<reference evidence="4 6" key="2">
    <citation type="submission" date="2019-06" db="EMBL/GenBank/DDBJ databases">
        <title>Pseudomonas bimorpha sp. nov. isolated from bovine raw milk and skim milk concentrate.</title>
        <authorList>
            <person name="Hofmann K."/>
            <person name="Huptas C."/>
            <person name="Doll E."/>
            <person name="Scherer S."/>
            <person name="Wenning M."/>
        </authorList>
    </citation>
    <scope>NUCLEOTIDE SEQUENCE [LARGE SCALE GENOMIC DNA]</scope>
    <source>
        <strain evidence="4 6">DSM 17515</strain>
    </source>
</reference>
<feature type="domain" description="Endonuclease GajA/Old nuclease/RecF-like AAA" evidence="1">
    <location>
        <begin position="5"/>
        <end position="78"/>
    </location>
</feature>
<reference evidence="3 5" key="1">
    <citation type="submission" date="2016-10" db="EMBL/GenBank/DDBJ databases">
        <authorList>
            <person name="Varghese N."/>
            <person name="Submissions S."/>
        </authorList>
    </citation>
    <scope>NUCLEOTIDE SEQUENCE [LARGE SCALE GENOMIC DNA]</scope>
    <source>
        <strain evidence="3 5">BS2976</strain>
    </source>
</reference>
<evidence type="ECO:0000313" key="5">
    <source>
        <dbReference type="Proteomes" id="UP000198740"/>
    </source>
</evidence>
<accession>A0A1H1B6G6</accession>
<dbReference type="InterPro" id="IPR051396">
    <property type="entry name" value="Bact_Antivir_Def_Nuclease"/>
</dbReference>
<dbReference type="Proteomes" id="UP000317267">
    <property type="component" value="Unassembled WGS sequence"/>
</dbReference>
<gene>
    <name evidence="4" type="ORF">FIV39_20885</name>
    <name evidence="3" type="ORF">SAMN04490186_0655</name>
</gene>
<dbReference type="AlphaFoldDB" id="A0A1H1B6G6"/>
<dbReference type="Pfam" id="PF13175">
    <property type="entry name" value="AAA_15"/>
    <property type="match status" value="2"/>
</dbReference>
<dbReference type="RefSeq" id="WP_090400463.1">
    <property type="nucleotide sequence ID" value="NZ_FNKM01000002.1"/>
</dbReference>
<dbReference type="EMBL" id="FNKM01000002">
    <property type="protein sequence ID" value="SDQ47545.1"/>
    <property type="molecule type" value="Genomic_DNA"/>
</dbReference>
<sequence length="608" mass="68078">MEILIDVIRIAGFRGVSQLEIYLPRVTVLIGANNSGKTSVIKALQLALGDYSRFLSEEDFFISASQERSTEIKIDIRVVPVVEEGKRVGAFSAQWVDYFADSIQSDVSGNQFVALRTTCRPNLIKGGFDTVRCTLDKWVEYSDWKNVKIKENKFVGRWQNIPLIPIDAQRDIHFELRDKTSFVGKVLSSVTYDSRDIELLEGLIKSANDEAVKKSSALQSLKENLELLSKSFHGVGCAEITPLPKKIRDLSKYFSISFGESSDSSFSMEYHGMGTRSWASMLTVKSFLDIAAKKYKEEEQPFFPVLAAEEPEAHLHPSAQKTLYGQLASTRGQVIISTHSPYLAAMAEQDGLRCIRRTGDTISVGFISENSEPEDRRRLHREVIHSRGEILFSKALVLCEGETEEQALPILFRAYFGCEPFVLGVNFIGVGGSGKKYLPFFQFAKNFFIPCFVFSDGEVETLKTLKKNYEIVFGEVDVNNSPYLTVLDNSDFEGYLLSSGYRDLAIETIAELDGVDALSNWMKTRDGSVSGRVKTALPPCEACNQPIFANQVRDYKVEQGENMAIIEIFDSSKPKYAPVFAEKISTLEVGKFPAKVVELFEKIKKGAF</sequence>
<evidence type="ECO:0000313" key="3">
    <source>
        <dbReference type="EMBL" id="SDQ47545.1"/>
    </source>
</evidence>
<evidence type="ECO:0000259" key="2">
    <source>
        <dbReference type="Pfam" id="PF20469"/>
    </source>
</evidence>
<dbReference type="EMBL" id="VFES01000014">
    <property type="protein sequence ID" value="TWR63638.1"/>
    <property type="molecule type" value="Genomic_DNA"/>
</dbReference>
<dbReference type="Gene3D" id="3.40.50.300">
    <property type="entry name" value="P-loop containing nucleotide triphosphate hydrolases"/>
    <property type="match status" value="1"/>
</dbReference>
<comment type="caution">
    <text evidence="4">The sequence shown here is derived from an EMBL/GenBank/DDBJ whole genome shotgun (WGS) entry which is preliminary data.</text>
</comment>
<feature type="domain" description="OLD protein-like TOPRIM" evidence="2">
    <location>
        <begin position="391"/>
        <end position="456"/>
    </location>
</feature>
<evidence type="ECO:0000259" key="1">
    <source>
        <dbReference type="Pfam" id="PF13175"/>
    </source>
</evidence>
<evidence type="ECO:0000313" key="6">
    <source>
        <dbReference type="Proteomes" id="UP000317267"/>
    </source>
</evidence>
<keyword evidence="3" id="KW-0255">Endonuclease</keyword>
<proteinExistence type="predicted"/>
<keyword evidence="3" id="KW-0378">Hydrolase</keyword>
<dbReference type="Proteomes" id="UP000198740">
    <property type="component" value="Unassembled WGS sequence"/>
</dbReference>
<dbReference type="GO" id="GO:0004519">
    <property type="term" value="F:endonuclease activity"/>
    <property type="evidence" value="ECO:0007669"/>
    <property type="project" value="UniProtKB-KW"/>
</dbReference>
<keyword evidence="3" id="KW-0540">Nuclease</keyword>
<dbReference type="PANTHER" id="PTHR43581:SF4">
    <property type="entry name" value="ATP_GTP PHOSPHATASE"/>
    <property type="match status" value="1"/>
</dbReference>